<dbReference type="AlphaFoldDB" id="A0A0G0YI11"/>
<accession>A0A0G0YI11</accession>
<gene>
    <name evidence="2" type="ORF">UU50_C0001G0040</name>
</gene>
<organism evidence="2 3">
    <name type="scientific">Candidatus Uhrbacteria bacterium GW2011_GWC1_41_20</name>
    <dbReference type="NCBI Taxonomy" id="1618983"/>
    <lineage>
        <taxon>Bacteria</taxon>
        <taxon>Candidatus Uhriibacteriota</taxon>
    </lineage>
</organism>
<keyword evidence="1" id="KW-1133">Transmembrane helix</keyword>
<sequence>MSRPVGANVFLSYSDSLIPISTPRRDLFEKISRHFVPRDGENADAKTPCTQWSSTGQGVTRTIGFQAALELPFFFLSFLLLLLPLVWIACWGRRVGFARKARGPAASIDARSALRSWTCRSRSSDFSLRSSSSW</sequence>
<reference evidence="2 3" key="1">
    <citation type="journal article" date="2015" name="Nature">
        <title>rRNA introns, odd ribosomes, and small enigmatic genomes across a large radiation of phyla.</title>
        <authorList>
            <person name="Brown C.T."/>
            <person name="Hug L.A."/>
            <person name="Thomas B.C."/>
            <person name="Sharon I."/>
            <person name="Castelle C.J."/>
            <person name="Singh A."/>
            <person name="Wilkins M.J."/>
            <person name="Williams K.H."/>
            <person name="Banfield J.F."/>
        </authorList>
    </citation>
    <scope>NUCLEOTIDE SEQUENCE [LARGE SCALE GENOMIC DNA]</scope>
</reference>
<proteinExistence type="predicted"/>
<evidence type="ECO:0000256" key="1">
    <source>
        <dbReference type="SAM" id="Phobius"/>
    </source>
</evidence>
<dbReference type="Proteomes" id="UP000033930">
    <property type="component" value="Unassembled WGS sequence"/>
</dbReference>
<evidence type="ECO:0000313" key="3">
    <source>
        <dbReference type="Proteomes" id="UP000033930"/>
    </source>
</evidence>
<evidence type="ECO:0000313" key="2">
    <source>
        <dbReference type="EMBL" id="KKR99982.1"/>
    </source>
</evidence>
<keyword evidence="1" id="KW-0812">Transmembrane</keyword>
<comment type="caution">
    <text evidence="2">The sequence shown here is derived from an EMBL/GenBank/DDBJ whole genome shotgun (WGS) entry which is preliminary data.</text>
</comment>
<protein>
    <submittedName>
        <fullName evidence="2">Uncharacterized protein</fullName>
    </submittedName>
</protein>
<dbReference type="EMBL" id="LCAW01000001">
    <property type="protein sequence ID" value="KKR99982.1"/>
    <property type="molecule type" value="Genomic_DNA"/>
</dbReference>
<keyword evidence="1" id="KW-0472">Membrane</keyword>
<name>A0A0G0YI11_9BACT</name>
<feature type="transmembrane region" description="Helical" evidence="1">
    <location>
        <begin position="71"/>
        <end position="92"/>
    </location>
</feature>